<evidence type="ECO:0000313" key="1">
    <source>
        <dbReference type="EMBL" id="PAV82129.1"/>
    </source>
</evidence>
<gene>
    <name evidence="1" type="ORF">WR25_12580</name>
</gene>
<accession>A0A2A2L7H9</accession>
<dbReference type="AlphaFoldDB" id="A0A2A2L7H9"/>
<dbReference type="Proteomes" id="UP000218231">
    <property type="component" value="Unassembled WGS sequence"/>
</dbReference>
<dbReference type="EMBL" id="LIAE01007078">
    <property type="protein sequence ID" value="PAV82129.1"/>
    <property type="molecule type" value="Genomic_DNA"/>
</dbReference>
<protein>
    <submittedName>
        <fullName evidence="1">Uncharacterized protein</fullName>
    </submittedName>
</protein>
<sequence>MGYGHQDLLDLAGHLVLEETESIDGLNADGEFFALVDDDLLDLVDGQINSGVGQSLEGEDLNSSVLFFELMNPIKPFRAVSGLEFLHEDLDELLLDFALVLLEEDVVAVLRDDTTDEGSGAQPGGLTENGLVLALLGQSDDHLGDLLRGVLGGLDRGDVSDFDVVDQVLDGVVSSGNGQGVFHEAAHTLIGALAEFVVNLNIRLVFFFEFLNYLLELMEAAHAEDTDEASNLVGGLGLVLLSLLDLAEDLADQLHLLRGFVLGEGHLELRVISVLEERFDHLFPFVGVDHVLLGFRTLGVRDLGLDGLGLLESQAGLDLGLHVGLVLEGDRIDGANVDVLDGVLLDSVRVDDISWKNAIFKIYLNGLEVLGGLDGSALALLDEVDELADGVFVFGAHADKADEASHLVGSLGLVLFLLHDLLDDLADLLDLLRGLVLSEGEFDLGVVSVLEEGLDHLFPFVGVDHLFLALRTLGVRDLGLDGLALLEGQAGLDLGLHVVLLLAVFAFGLESHVVLDVGASSALVEVDRLGDSGPLLFTDDGVRDFAVSLEGLLNDGVEVVLLEFLAELVVHLLVVGGTSGLVEIDLEHVQDGAPINSLIVAGELDLGDHSVAVDAADWLLEHLLVLLGNLAVFQSFERDEAQGLGAGWGGFVSVAGGQSDFPEAEQKSAVVEEKEEELIARKQNYLDMDIRADAGESDVGVLDGEASHDRAFISVSVLGLGLQRTIDAPGATRGGQGQSGQGCDDQKLHVSVSANANFKALSTPFIGRLEDKFKVSVTQAQHGSMLFFAAICVLSP</sequence>
<keyword evidence="2" id="KW-1185">Reference proteome</keyword>
<reference evidence="1 2" key="1">
    <citation type="journal article" date="2017" name="Curr. Biol.">
        <title>Genome architecture and evolution of a unichromosomal asexual nematode.</title>
        <authorList>
            <person name="Fradin H."/>
            <person name="Zegar C."/>
            <person name="Gutwein M."/>
            <person name="Lucas J."/>
            <person name="Kovtun M."/>
            <person name="Corcoran D."/>
            <person name="Baugh L.R."/>
            <person name="Kiontke K."/>
            <person name="Gunsalus K."/>
            <person name="Fitch D.H."/>
            <person name="Piano F."/>
        </authorList>
    </citation>
    <scope>NUCLEOTIDE SEQUENCE [LARGE SCALE GENOMIC DNA]</scope>
    <source>
        <strain evidence="1">PF1309</strain>
    </source>
</reference>
<proteinExistence type="predicted"/>
<evidence type="ECO:0000313" key="2">
    <source>
        <dbReference type="Proteomes" id="UP000218231"/>
    </source>
</evidence>
<organism evidence="1 2">
    <name type="scientific">Diploscapter pachys</name>
    <dbReference type="NCBI Taxonomy" id="2018661"/>
    <lineage>
        <taxon>Eukaryota</taxon>
        <taxon>Metazoa</taxon>
        <taxon>Ecdysozoa</taxon>
        <taxon>Nematoda</taxon>
        <taxon>Chromadorea</taxon>
        <taxon>Rhabditida</taxon>
        <taxon>Rhabditina</taxon>
        <taxon>Rhabditomorpha</taxon>
        <taxon>Rhabditoidea</taxon>
        <taxon>Rhabditidae</taxon>
        <taxon>Diploscapter</taxon>
    </lineage>
</organism>
<comment type="caution">
    <text evidence="1">The sequence shown here is derived from an EMBL/GenBank/DDBJ whole genome shotgun (WGS) entry which is preliminary data.</text>
</comment>
<name>A0A2A2L7H9_9BILA</name>